<feature type="chain" id="PRO_5013208883" evidence="2">
    <location>
        <begin position="20"/>
        <end position="419"/>
    </location>
</feature>
<dbReference type="AlphaFoldDB" id="A0A1Y2C933"/>
<dbReference type="EMBL" id="MCOG01000116">
    <property type="protein sequence ID" value="ORY43538.1"/>
    <property type="molecule type" value="Genomic_DNA"/>
</dbReference>
<evidence type="ECO:0000256" key="2">
    <source>
        <dbReference type="SAM" id="SignalP"/>
    </source>
</evidence>
<feature type="region of interest" description="Disordered" evidence="1">
    <location>
        <begin position="323"/>
        <end position="344"/>
    </location>
</feature>
<protein>
    <submittedName>
        <fullName evidence="3">Uncharacterized protein</fullName>
    </submittedName>
</protein>
<feature type="compositionally biased region" description="Acidic residues" evidence="1">
    <location>
        <begin position="273"/>
        <end position="309"/>
    </location>
</feature>
<feature type="region of interest" description="Disordered" evidence="1">
    <location>
        <begin position="273"/>
        <end position="311"/>
    </location>
</feature>
<keyword evidence="4" id="KW-1185">Reference proteome</keyword>
<accession>A0A1Y2C933</accession>
<reference evidence="3 4" key="1">
    <citation type="submission" date="2016-08" db="EMBL/GenBank/DDBJ databases">
        <title>A Parts List for Fungal Cellulosomes Revealed by Comparative Genomics.</title>
        <authorList>
            <consortium name="DOE Joint Genome Institute"/>
            <person name="Haitjema C.H."/>
            <person name="Gilmore S.P."/>
            <person name="Henske J.K."/>
            <person name="Solomon K.V."/>
            <person name="De Groot R."/>
            <person name="Kuo A."/>
            <person name="Mondo S.J."/>
            <person name="Salamov A.A."/>
            <person name="Labutti K."/>
            <person name="Zhao Z."/>
            <person name="Chiniquy J."/>
            <person name="Barry K."/>
            <person name="Brewer H.M."/>
            <person name="Purvine S.O."/>
            <person name="Wright A.T."/>
            <person name="Boxma B."/>
            <person name="Van Alen T."/>
            <person name="Hackstein J.H."/>
            <person name="Baker S.E."/>
            <person name="Grigoriev I.V."/>
            <person name="O'Malley M.A."/>
        </authorList>
    </citation>
    <scope>NUCLEOTIDE SEQUENCE [LARGE SCALE GENOMIC DNA]</scope>
    <source>
        <strain evidence="3 4">G1</strain>
    </source>
</reference>
<feature type="compositionally biased region" description="Acidic residues" evidence="1">
    <location>
        <begin position="324"/>
        <end position="344"/>
    </location>
</feature>
<comment type="caution">
    <text evidence="3">The sequence shown here is derived from an EMBL/GenBank/DDBJ whole genome shotgun (WGS) entry which is preliminary data.</text>
</comment>
<feature type="signal peptide" evidence="2">
    <location>
        <begin position="1"/>
        <end position="19"/>
    </location>
</feature>
<feature type="compositionally biased region" description="Acidic residues" evidence="1">
    <location>
        <begin position="218"/>
        <end position="233"/>
    </location>
</feature>
<evidence type="ECO:0000256" key="1">
    <source>
        <dbReference type="SAM" id="MobiDB-lite"/>
    </source>
</evidence>
<keyword evidence="2" id="KW-0732">Signal</keyword>
<dbReference type="OrthoDB" id="10613901at2759"/>
<proteinExistence type="predicted"/>
<sequence length="419" mass="47839">MFSMYKGLILFVLIANTLALPIKKDGSNGKMVVFEKIRTVLNCVCYYEEGQTLDNDKLDEYCDCTPEKVESDKDLVDESEVDSLKKANGIFVHGEGDENLSDVQKFGSADSAFFDNLEENEAKEDEENNIPLIGKNDKYIKAIDDEIDDEIDEGEADVDGTVEDIPEYNSVNEEIISNDNKKFVVDLNGDGNTVTESENIYDEDGNLIQVQVEMVGEAYEEEDNGEDDENDENVESRPTITRENNSNRKILDELDGPLVGSDAKYVINYYNENEEFDDEAEEIEMEDDDDDGVDDNDEFEEEGFIEEEVEKYKKGNEKYMVSLDNEDDNANEENNEEEGFIEEEVEKYKKADNEDDDDSTYDHINENDDLRTVYKKLVIKKLKSDIKNMDSEKLIASIIKEAIQNNDSNNNNPLKEILN</sequence>
<dbReference type="STRING" id="1754190.A0A1Y2C933"/>
<organism evidence="3 4">
    <name type="scientific">Neocallimastix californiae</name>
    <dbReference type="NCBI Taxonomy" id="1754190"/>
    <lineage>
        <taxon>Eukaryota</taxon>
        <taxon>Fungi</taxon>
        <taxon>Fungi incertae sedis</taxon>
        <taxon>Chytridiomycota</taxon>
        <taxon>Chytridiomycota incertae sedis</taxon>
        <taxon>Neocallimastigomycetes</taxon>
        <taxon>Neocallimastigales</taxon>
        <taxon>Neocallimastigaceae</taxon>
        <taxon>Neocallimastix</taxon>
    </lineage>
</organism>
<dbReference type="Proteomes" id="UP000193920">
    <property type="component" value="Unassembled WGS sequence"/>
</dbReference>
<feature type="region of interest" description="Disordered" evidence="1">
    <location>
        <begin position="215"/>
        <end position="254"/>
    </location>
</feature>
<evidence type="ECO:0000313" key="3">
    <source>
        <dbReference type="EMBL" id="ORY43538.1"/>
    </source>
</evidence>
<name>A0A1Y2C933_9FUNG</name>
<gene>
    <name evidence="3" type="ORF">LY90DRAFT_509774</name>
</gene>
<evidence type="ECO:0000313" key="4">
    <source>
        <dbReference type="Proteomes" id="UP000193920"/>
    </source>
</evidence>